<dbReference type="Proteomes" id="UP000054549">
    <property type="component" value="Unassembled WGS sequence"/>
</dbReference>
<evidence type="ECO:0000313" key="2">
    <source>
        <dbReference type="Proteomes" id="UP000054549"/>
    </source>
</evidence>
<proteinExistence type="predicted"/>
<dbReference type="EMBL" id="KN818267">
    <property type="protein sequence ID" value="KIL62758.1"/>
    <property type="molecule type" value="Genomic_DNA"/>
</dbReference>
<keyword evidence="2" id="KW-1185">Reference proteome</keyword>
<protein>
    <submittedName>
        <fullName evidence="1">Uncharacterized protein</fullName>
    </submittedName>
</protein>
<reference evidence="1 2" key="1">
    <citation type="submission" date="2014-04" db="EMBL/GenBank/DDBJ databases">
        <title>Evolutionary Origins and Diversification of the Mycorrhizal Mutualists.</title>
        <authorList>
            <consortium name="DOE Joint Genome Institute"/>
            <consortium name="Mycorrhizal Genomics Consortium"/>
            <person name="Kohler A."/>
            <person name="Kuo A."/>
            <person name="Nagy L.G."/>
            <person name="Floudas D."/>
            <person name="Copeland A."/>
            <person name="Barry K.W."/>
            <person name="Cichocki N."/>
            <person name="Veneault-Fourrey C."/>
            <person name="LaButti K."/>
            <person name="Lindquist E.A."/>
            <person name="Lipzen A."/>
            <person name="Lundell T."/>
            <person name="Morin E."/>
            <person name="Murat C."/>
            <person name="Riley R."/>
            <person name="Ohm R."/>
            <person name="Sun H."/>
            <person name="Tunlid A."/>
            <person name="Henrissat B."/>
            <person name="Grigoriev I.V."/>
            <person name="Hibbett D.S."/>
            <person name="Martin F."/>
        </authorList>
    </citation>
    <scope>NUCLEOTIDE SEQUENCE [LARGE SCALE GENOMIC DNA]</scope>
    <source>
        <strain evidence="1 2">Koide BX008</strain>
    </source>
</reference>
<evidence type="ECO:0000313" key="1">
    <source>
        <dbReference type="EMBL" id="KIL62758.1"/>
    </source>
</evidence>
<dbReference type="HOGENOM" id="CLU_1824818_0_0_1"/>
<name>A0A0C2X216_AMAMK</name>
<accession>A0A0C2X216</accession>
<dbReference type="InParanoid" id="A0A0C2X216"/>
<organism evidence="1 2">
    <name type="scientific">Amanita muscaria (strain Koide BX008)</name>
    <dbReference type="NCBI Taxonomy" id="946122"/>
    <lineage>
        <taxon>Eukaryota</taxon>
        <taxon>Fungi</taxon>
        <taxon>Dikarya</taxon>
        <taxon>Basidiomycota</taxon>
        <taxon>Agaricomycotina</taxon>
        <taxon>Agaricomycetes</taxon>
        <taxon>Agaricomycetidae</taxon>
        <taxon>Agaricales</taxon>
        <taxon>Pluteineae</taxon>
        <taxon>Amanitaceae</taxon>
        <taxon>Amanita</taxon>
    </lineage>
</organism>
<gene>
    <name evidence="1" type="ORF">M378DRAFT_750334</name>
</gene>
<sequence length="146" mass="16489">MLRCIRKVFKLKGKKKTKSNFSTPVPITVAELENQAFTDAHERANLGMVNDQEHDQEGSESTSSEYFSVAEDLHSVDHGDSALQGREVPSMSFFQGSSNVKNINPIFNQIHGDATFIRFGDGQFTDVQRNLVRRIYTDGQRLTEYS</sequence>
<dbReference type="AlphaFoldDB" id="A0A0C2X216"/>